<dbReference type="OrthoDB" id="5425486at2759"/>
<dbReference type="PANTHER" id="PTHR42844">
    <property type="entry name" value="DIHYDRONEOPTERIN ALDOLASE 1-RELATED"/>
    <property type="match status" value="1"/>
</dbReference>
<keyword evidence="10" id="KW-1185">Reference proteome</keyword>
<dbReference type="Proteomes" id="UP000256328">
    <property type="component" value="Unassembled WGS sequence"/>
</dbReference>
<evidence type="ECO:0000259" key="8">
    <source>
        <dbReference type="SMART" id="SM00905"/>
    </source>
</evidence>
<protein>
    <recommendedName>
        <fullName evidence="4">dihydroneopterin aldolase</fullName>
        <ecNumber evidence="4">4.1.2.25</ecNumber>
    </recommendedName>
    <alternativeName>
        <fullName evidence="7">7,8-dihydroneopterin aldolase</fullName>
    </alternativeName>
</protein>
<comment type="pathway">
    <text evidence="2">Cofactor biosynthesis; tetrahydrofolate biosynthesis; 2-amino-4-hydroxy-6-hydroxymethyl-7,8-dihydropteridine diphosphate from 7,8-dihydroneopterin triphosphate: step 3/4.</text>
</comment>
<dbReference type="EC" id="4.1.2.25" evidence="4"/>
<dbReference type="AlphaFoldDB" id="A0A3D8RJ45"/>
<comment type="catalytic activity">
    <reaction evidence="1">
        <text>7,8-dihydroneopterin = 6-hydroxymethyl-7,8-dihydropterin + glycolaldehyde</text>
        <dbReference type="Rhea" id="RHEA:10540"/>
        <dbReference type="ChEBI" id="CHEBI:17001"/>
        <dbReference type="ChEBI" id="CHEBI:17071"/>
        <dbReference type="ChEBI" id="CHEBI:44841"/>
        <dbReference type="EC" id="4.1.2.25"/>
    </reaction>
</comment>
<evidence type="ECO:0000256" key="1">
    <source>
        <dbReference type="ARBA" id="ARBA00001353"/>
    </source>
</evidence>
<proteinExistence type="inferred from homology"/>
<organism evidence="9 10">
    <name type="scientific">Coleophoma crateriformis</name>
    <dbReference type="NCBI Taxonomy" id="565419"/>
    <lineage>
        <taxon>Eukaryota</taxon>
        <taxon>Fungi</taxon>
        <taxon>Dikarya</taxon>
        <taxon>Ascomycota</taxon>
        <taxon>Pezizomycotina</taxon>
        <taxon>Leotiomycetes</taxon>
        <taxon>Helotiales</taxon>
        <taxon>Dermateaceae</taxon>
        <taxon>Coleophoma</taxon>
    </lineage>
</organism>
<dbReference type="GO" id="GO:0046656">
    <property type="term" value="P:folic acid biosynthetic process"/>
    <property type="evidence" value="ECO:0007669"/>
    <property type="project" value="UniProtKB-KW"/>
</dbReference>
<dbReference type="SMART" id="SM00905">
    <property type="entry name" value="FolB"/>
    <property type="match status" value="1"/>
</dbReference>
<dbReference type="InterPro" id="IPR006157">
    <property type="entry name" value="FolB_dom"/>
</dbReference>
<evidence type="ECO:0000256" key="3">
    <source>
        <dbReference type="ARBA" id="ARBA00005708"/>
    </source>
</evidence>
<evidence type="ECO:0000256" key="2">
    <source>
        <dbReference type="ARBA" id="ARBA00005013"/>
    </source>
</evidence>
<evidence type="ECO:0000256" key="4">
    <source>
        <dbReference type="ARBA" id="ARBA00013043"/>
    </source>
</evidence>
<reference evidence="9 10" key="1">
    <citation type="journal article" date="2018" name="IMA Fungus">
        <title>IMA Genome-F 9: Draft genome sequence of Annulohypoxylon stygium, Aspergillus mulundensis, Berkeleyomyces basicola (syn. Thielaviopsis basicola), Ceratocystis smalleyi, two Cercospora beticola strains, Coleophoma cylindrospora, Fusarium fracticaudum, Phialophora cf. hyalina, and Morchella septimelata.</title>
        <authorList>
            <person name="Wingfield B.D."/>
            <person name="Bills G.F."/>
            <person name="Dong Y."/>
            <person name="Huang W."/>
            <person name="Nel W.J."/>
            <person name="Swalarsk-Parry B.S."/>
            <person name="Vaghefi N."/>
            <person name="Wilken P.M."/>
            <person name="An Z."/>
            <person name="de Beer Z.W."/>
            <person name="De Vos L."/>
            <person name="Chen L."/>
            <person name="Duong T.A."/>
            <person name="Gao Y."/>
            <person name="Hammerbacher A."/>
            <person name="Kikkert J.R."/>
            <person name="Li Y."/>
            <person name="Li H."/>
            <person name="Li K."/>
            <person name="Li Q."/>
            <person name="Liu X."/>
            <person name="Ma X."/>
            <person name="Naidoo K."/>
            <person name="Pethybridge S.J."/>
            <person name="Sun J."/>
            <person name="Steenkamp E.T."/>
            <person name="van der Nest M.A."/>
            <person name="van Wyk S."/>
            <person name="Wingfield M.J."/>
            <person name="Xiong C."/>
            <person name="Yue Q."/>
            <person name="Zhang X."/>
        </authorList>
    </citation>
    <scope>NUCLEOTIDE SEQUENCE [LARGE SCALE GENOMIC DNA]</scope>
    <source>
        <strain evidence="9 10">BP5796</strain>
    </source>
</reference>
<evidence type="ECO:0000313" key="10">
    <source>
        <dbReference type="Proteomes" id="UP000256328"/>
    </source>
</evidence>
<evidence type="ECO:0000313" key="9">
    <source>
        <dbReference type="EMBL" id="RDW73986.1"/>
    </source>
</evidence>
<dbReference type="GO" id="GO:0004150">
    <property type="term" value="F:dihydroneopterin aldolase activity"/>
    <property type="evidence" value="ECO:0007669"/>
    <property type="project" value="UniProtKB-EC"/>
</dbReference>
<keyword evidence="5" id="KW-0289">Folate biosynthesis</keyword>
<keyword evidence="6" id="KW-0456">Lyase</keyword>
<dbReference type="Gene3D" id="3.30.1130.10">
    <property type="match status" value="2"/>
</dbReference>
<name>A0A3D8RJ45_9HELO</name>
<dbReference type="InterPro" id="IPR006156">
    <property type="entry name" value="Dihydroneopterin_aldolase"/>
</dbReference>
<comment type="similarity">
    <text evidence="3">Belongs to the DHNA family.</text>
</comment>
<dbReference type="EMBL" id="PDLN01000010">
    <property type="protein sequence ID" value="RDW73986.1"/>
    <property type="molecule type" value="Genomic_DNA"/>
</dbReference>
<dbReference type="GO" id="GO:0005737">
    <property type="term" value="C:cytoplasm"/>
    <property type="evidence" value="ECO:0007669"/>
    <property type="project" value="TreeGrafter"/>
</dbReference>
<gene>
    <name evidence="9" type="ORF">BP5796_07428</name>
</gene>
<dbReference type="SUPFAM" id="SSF55620">
    <property type="entry name" value="Tetrahydrobiopterin biosynthesis enzymes-like"/>
    <property type="match status" value="1"/>
</dbReference>
<comment type="caution">
    <text evidence="9">The sequence shown here is derived from an EMBL/GenBank/DDBJ whole genome shotgun (WGS) entry which is preliminary data.</text>
</comment>
<dbReference type="InterPro" id="IPR043133">
    <property type="entry name" value="GTP-CH-I_C/QueF"/>
</dbReference>
<evidence type="ECO:0000256" key="7">
    <source>
        <dbReference type="ARBA" id="ARBA00032903"/>
    </source>
</evidence>
<dbReference type="Pfam" id="PF02152">
    <property type="entry name" value="FolB"/>
    <property type="match status" value="1"/>
</dbReference>
<evidence type="ECO:0000256" key="6">
    <source>
        <dbReference type="ARBA" id="ARBA00023239"/>
    </source>
</evidence>
<evidence type="ECO:0000256" key="5">
    <source>
        <dbReference type="ARBA" id="ARBA00022909"/>
    </source>
</evidence>
<sequence>MAALRTSWEVAQEAGEPQAVIRVTNLQASAVVGTDAWGREDKLQPILISACTSLRHPFYSASESDTVTSSTVHYGILSKAILEAVETFGQGPKDAPSTKEEVKYSRTLRGLLDWIFESLTHFTFSDAKSVQVGQDPALLDVETVKSLKVSVMLPKASLIGNGVSLTGTMVFEAARPHCYSMCLKLHDLKIPTLIGVNSNERFAKQIVIANVELDKWVGLQDASESYPNLEELAVKTIEESSFQTLEALAAHLGRRIIKFYICPRVIDNTAKQNIKISLEKPTAVTWADAPCVETLLSSDFLQDVPRKLHTEWCASSRVTVPFPLNGRLDEWLQAQYPEDTT</sequence>
<dbReference type="PANTHER" id="PTHR42844:SF1">
    <property type="entry name" value="DIHYDRONEOPTERIN ALDOLASE 1-RELATED"/>
    <property type="match status" value="1"/>
</dbReference>
<feature type="domain" description="Dihydroneopterin aldolase/epimerase" evidence="8">
    <location>
        <begin position="183"/>
        <end position="296"/>
    </location>
</feature>
<accession>A0A3D8RJ45</accession>